<feature type="compositionally biased region" description="Low complexity" evidence="3">
    <location>
        <begin position="1165"/>
        <end position="1176"/>
    </location>
</feature>
<feature type="region of interest" description="Disordered" evidence="3">
    <location>
        <begin position="1156"/>
        <end position="1176"/>
    </location>
</feature>
<organism evidence="6">
    <name type="scientific">marine sediment metagenome</name>
    <dbReference type="NCBI Taxonomy" id="412755"/>
    <lineage>
        <taxon>unclassified sequences</taxon>
        <taxon>metagenomes</taxon>
        <taxon>ecological metagenomes</taxon>
    </lineage>
</organism>
<feature type="transmembrane region" description="Helical" evidence="4">
    <location>
        <begin position="442"/>
        <end position="463"/>
    </location>
</feature>
<feature type="transmembrane region" description="Helical" evidence="4">
    <location>
        <begin position="475"/>
        <end position="495"/>
    </location>
</feature>
<evidence type="ECO:0000256" key="3">
    <source>
        <dbReference type="SAM" id="MobiDB-lite"/>
    </source>
</evidence>
<dbReference type="PANTHER" id="PTHR37813">
    <property type="entry name" value="FELS-2 PROPHAGE PROTEIN"/>
    <property type="match status" value="1"/>
</dbReference>
<proteinExistence type="predicted"/>
<feature type="region of interest" description="Disordered" evidence="3">
    <location>
        <begin position="46"/>
        <end position="65"/>
    </location>
</feature>
<evidence type="ECO:0000313" key="6">
    <source>
        <dbReference type="EMBL" id="KKN05874.1"/>
    </source>
</evidence>
<dbReference type="Pfam" id="PF10145">
    <property type="entry name" value="PhageMin_Tail"/>
    <property type="match status" value="1"/>
</dbReference>
<dbReference type="AlphaFoldDB" id="A0A0F9MJ74"/>
<dbReference type="PANTHER" id="PTHR37813:SF1">
    <property type="entry name" value="FELS-2 PROPHAGE PROTEIN"/>
    <property type="match status" value="1"/>
</dbReference>
<reference evidence="6" key="1">
    <citation type="journal article" date="2015" name="Nature">
        <title>Complex archaea that bridge the gap between prokaryotes and eukaryotes.</title>
        <authorList>
            <person name="Spang A."/>
            <person name="Saw J.H."/>
            <person name="Jorgensen S.L."/>
            <person name="Zaremba-Niedzwiedzka K."/>
            <person name="Martijn J."/>
            <person name="Lind A.E."/>
            <person name="van Eijk R."/>
            <person name="Schleper C."/>
            <person name="Guy L."/>
            <person name="Ettema T.J."/>
        </authorList>
    </citation>
    <scope>NUCLEOTIDE SEQUENCE</scope>
</reference>
<keyword evidence="2" id="KW-0175">Coiled coil</keyword>
<gene>
    <name evidence="6" type="ORF">LCGC14_1083030</name>
</gene>
<evidence type="ECO:0000256" key="2">
    <source>
        <dbReference type="SAM" id="Coils"/>
    </source>
</evidence>
<feature type="compositionally biased region" description="Basic and acidic residues" evidence="3">
    <location>
        <begin position="55"/>
        <end position="65"/>
    </location>
</feature>
<feature type="coiled-coil region" evidence="2">
    <location>
        <begin position="1026"/>
        <end position="1056"/>
    </location>
</feature>
<keyword evidence="4" id="KW-1133">Transmembrane helix</keyword>
<keyword evidence="4" id="KW-0812">Transmembrane</keyword>
<comment type="caution">
    <text evidence="6">The sequence shown here is derived from an EMBL/GenBank/DDBJ whole genome shotgun (WGS) entry which is preliminary data.</text>
</comment>
<name>A0A0F9MJ74_9ZZZZ</name>
<evidence type="ECO:0000256" key="1">
    <source>
        <dbReference type="ARBA" id="ARBA00022612"/>
    </source>
</evidence>
<evidence type="ECO:0000256" key="4">
    <source>
        <dbReference type="SAM" id="Phobius"/>
    </source>
</evidence>
<protein>
    <recommendedName>
        <fullName evidence="5">Phage tail tape measure protein domain-containing protein</fullName>
    </recommendedName>
</protein>
<keyword evidence="1" id="KW-1188">Viral release from host cell</keyword>
<accession>A0A0F9MJ74</accession>
<keyword evidence="4" id="KW-0472">Membrane</keyword>
<dbReference type="NCBIfam" id="TIGR01760">
    <property type="entry name" value="tape_meas_TP901"/>
    <property type="match status" value="1"/>
</dbReference>
<sequence length="1251" mass="138121">MPTGRELVLGTLFKGRLSPEFTKAIRELKMGLQELNAILGHTERKARGTAASMERMGRSAGKVDRAMGTTTKSTELMNKQIGKAKDGYTRFIGALKVTAAYSVAATAMFTLTRALRGGIDEIIDYDQALKNIQAITGSTASEVQAMGGVILDVAKKTKFSTTEIADGMVLLGQSGFTAEESMQAIRAAANLASGTLSDMRNVTDLLTTTIRAFNLSAIESGRVSDVMANAVNRSKLTVDKLRIAFNFVGASAAQAGLSIEETAATMMTLANNGLRASTIGTGFRQVLAKMIAPSAKLREIMEGYGIELASINPVVVGFEKALENLSRILIDSETGLVDMTKAFDLFKLRGAQAAAIIAKSFLSGQWQKALSEAERVGTAAEMAKIQLEGLAAELKNVRDRAGVLATRLGDAGLKGIIEGVVTVARTLLEVLDHLATTVFGRLIVKMTALIAIAGALRLAFIGIKAVLAAISFKAILLNPITLGVVAIAGLVAAIVEWSGATERARKEHERLAAEAIATSASLDLYRRSLEALHKSTNSKAPREYNNLLKRLVIEHKGLAREIDLTKLSHEELIGTLEKFQAIELRKAMEDNAKAVSSYKEEVDRINETYVWWKKNTELLAKATEEKGVPAIDKINTSLKFFLEHNKAAAEAVKGLNDSVEKQLQLYAKGLISGGKTFDQTKKLGEAFIDASVPIKSLAEDIKTWYNNLLASINRTFLEIENKTLPLFSSLRTAYVSMYNDLDLLSKVDLSKFVTRTDKKIAAFKKVAEGFITDEKKLSVAIEAERQKDMVNFLFKLEEEKKQEKLSSIEKEDILNEFGIRVVDEYDKRVKAHKERMDAILEDESLTHDQIIQAKKEFFKVLEKEEKDHGIRLLAFDELRNKMRVILDNQYLKESDKQREKLLQGTERMHNQLLALEKKFNDDLTREQKRQIEEHILEKKRGMTKLNLVDELAVAQGKITQDEADKNKRRREIEFLKFIIEMREKAVQQSLITYRMDSENYKIAINAKKKAEADLFDARLRHKIDDAEASKKAKEDAEKAKEKIEELGETYKRVSVTIKNAPIVIDADITPAKAAMDALTKFYKERIAQLLVQYVEMMRTTDNILTGTSAVVARNTLTIITNKIRDYTSSLSGLGDTLKRITGIQIPAFAAPEARGLRTSGAPSVPTRTGATATSGTTRPVETINLNITLPSGRTSTLQVVNAPGARSTVQQIGTELEKMGLSHVKTYYTYLNNAKKKVIDNNNGKIPKKIG</sequence>
<feature type="domain" description="Phage tail tape measure protein" evidence="5">
    <location>
        <begin position="150"/>
        <end position="335"/>
    </location>
</feature>
<dbReference type="EMBL" id="LAZR01004753">
    <property type="protein sequence ID" value="KKN05874.1"/>
    <property type="molecule type" value="Genomic_DNA"/>
</dbReference>
<evidence type="ECO:0000259" key="5">
    <source>
        <dbReference type="Pfam" id="PF10145"/>
    </source>
</evidence>
<dbReference type="InterPro" id="IPR010090">
    <property type="entry name" value="Phage_tape_meas"/>
</dbReference>